<evidence type="ECO:0000259" key="2">
    <source>
        <dbReference type="PROSITE" id="PS51457"/>
    </source>
</evidence>
<dbReference type="GO" id="GO:0003677">
    <property type="term" value="F:DNA binding"/>
    <property type="evidence" value="ECO:0007669"/>
    <property type="project" value="InterPro"/>
</dbReference>
<protein>
    <recommendedName>
        <fullName evidence="2">BEN domain-containing protein</fullName>
    </recommendedName>
</protein>
<sequence>MSASTILNLFACGVFRDDELVETYEDLCERIVLHNDVIEPEDEKIFEQFIQRVSDIKKTETLDLKMQPSTSKNSDLDTFVGGSVIIPKDFKHFNVISEGEKQIKKFKTLYNGEDIMKVVESKRIRVPTSRLMYDNNDDSEITEVEDISEIPVKNKKVKCKTNEAVTKNFNNLMHEIANGDSNDLKREIRVLQNENQKLKERENSLIKKNEELQELNVKLQINFLSNWEELLKSLKEKTAIIPEEVQPVGFRMDSKIHLGRNVWLPEQIYNSVDVQSKTNSAFVRGLACAMFGTTSSVTGQQCNRTKGDTLPALDATKLIAIHDIVQYRIIINGDSLEQAHTFCTTKVDAIVASKIADLKRGPRKIKKKAIGVIENENMAPAEDENELNLENEIALSHKILNES</sequence>
<keyword evidence="4" id="KW-1185">Reference proteome</keyword>
<evidence type="ECO:0000256" key="1">
    <source>
        <dbReference type="SAM" id="Coils"/>
    </source>
</evidence>
<dbReference type="InterPro" id="IPR018379">
    <property type="entry name" value="BEN_domain"/>
</dbReference>
<dbReference type="PANTHER" id="PTHR14628:SF1">
    <property type="entry name" value="BEN DOMAIN-CONTAINING PROTEIN 5"/>
    <property type="match status" value="1"/>
</dbReference>
<dbReference type="EMBL" id="JARPUR010000003">
    <property type="protein sequence ID" value="KAK4880556.1"/>
    <property type="molecule type" value="Genomic_DNA"/>
</dbReference>
<accession>A0AAN7PDN6</accession>
<dbReference type="PANTHER" id="PTHR14628">
    <property type="entry name" value="BEN DOMAIN-CONTAINING PROTEIN 5"/>
    <property type="match status" value="1"/>
</dbReference>
<dbReference type="GO" id="GO:0045892">
    <property type="term" value="P:negative regulation of DNA-templated transcription"/>
    <property type="evidence" value="ECO:0007669"/>
    <property type="project" value="InterPro"/>
</dbReference>
<dbReference type="PROSITE" id="PS51457">
    <property type="entry name" value="BEN"/>
    <property type="match status" value="1"/>
</dbReference>
<evidence type="ECO:0000313" key="4">
    <source>
        <dbReference type="Proteomes" id="UP001353858"/>
    </source>
</evidence>
<dbReference type="Gene3D" id="1.10.10.2590">
    <property type="entry name" value="BEN domain"/>
    <property type="match status" value="1"/>
</dbReference>
<dbReference type="Proteomes" id="UP001353858">
    <property type="component" value="Unassembled WGS sequence"/>
</dbReference>
<evidence type="ECO:0000313" key="3">
    <source>
        <dbReference type="EMBL" id="KAK4880556.1"/>
    </source>
</evidence>
<reference evidence="4" key="1">
    <citation type="submission" date="2023-01" db="EMBL/GenBank/DDBJ databases">
        <title>Key to firefly adult light organ development and bioluminescence: homeobox transcription factors regulate luciferase expression and transportation to peroxisome.</title>
        <authorList>
            <person name="Fu X."/>
        </authorList>
    </citation>
    <scope>NUCLEOTIDE SEQUENCE [LARGE SCALE GENOMIC DNA]</scope>
</reference>
<organism evidence="3 4">
    <name type="scientific">Aquatica leii</name>
    <dbReference type="NCBI Taxonomy" id="1421715"/>
    <lineage>
        <taxon>Eukaryota</taxon>
        <taxon>Metazoa</taxon>
        <taxon>Ecdysozoa</taxon>
        <taxon>Arthropoda</taxon>
        <taxon>Hexapoda</taxon>
        <taxon>Insecta</taxon>
        <taxon>Pterygota</taxon>
        <taxon>Neoptera</taxon>
        <taxon>Endopterygota</taxon>
        <taxon>Coleoptera</taxon>
        <taxon>Polyphaga</taxon>
        <taxon>Elateriformia</taxon>
        <taxon>Elateroidea</taxon>
        <taxon>Lampyridae</taxon>
        <taxon>Luciolinae</taxon>
        <taxon>Aquatica</taxon>
    </lineage>
</organism>
<name>A0AAN7PDN6_9COLE</name>
<dbReference type="Pfam" id="PF10523">
    <property type="entry name" value="BEN"/>
    <property type="match status" value="1"/>
</dbReference>
<keyword evidence="1" id="KW-0175">Coiled coil</keyword>
<feature type="domain" description="BEN" evidence="2">
    <location>
        <begin position="259"/>
        <end position="362"/>
    </location>
</feature>
<dbReference type="InterPro" id="IPR040391">
    <property type="entry name" value="BEND5"/>
</dbReference>
<comment type="caution">
    <text evidence="3">The sequence shown here is derived from an EMBL/GenBank/DDBJ whole genome shotgun (WGS) entry which is preliminary data.</text>
</comment>
<proteinExistence type="predicted"/>
<dbReference type="AlphaFoldDB" id="A0AAN7PDN6"/>
<feature type="coiled-coil region" evidence="1">
    <location>
        <begin position="174"/>
        <end position="222"/>
    </location>
</feature>
<gene>
    <name evidence="3" type="ORF">RN001_008702</name>
</gene>